<keyword evidence="10" id="KW-1185">Reference proteome</keyword>
<dbReference type="Pfam" id="PF10524">
    <property type="entry name" value="NfI_DNAbd_pre-N"/>
    <property type="match status" value="1"/>
</dbReference>
<dbReference type="GO" id="GO:0051239">
    <property type="term" value="P:regulation of multicellular organismal process"/>
    <property type="evidence" value="ECO:0007669"/>
    <property type="project" value="UniProtKB-ARBA"/>
</dbReference>
<dbReference type="InterPro" id="IPR019548">
    <property type="entry name" value="CTF/NFI_DNA-bd_N"/>
</dbReference>
<sequence length="728" mass="77342">MSSAPIASSSSVSAVATSSSASASASAATGPSSSSEAGVSSSTWSSSQLNSLDTSYSPRNGEEFHPFVEDLLPYVKEFSYMWFHLQAAKRKFSKQRESRISIEDERKIKEDLMKDSPDVKQKWAGRLLGKLRKDIQPSHREGFVLSVTGQAPASCVLSNPDQKGKMRRIDCLRQADKVWRLDLVMVILFKGIPLESTDGERLEKCQACQFPNLCVNPYHISITVRELDLFLANFIFTSNPHESTNPNTPTSSNNVPKIAAEGANHAHPDEDEATGPQHEGIWGTGVFTAYELKQLTRPSVMAAQEHDPNAPKKDAQAAQSKSGRSDGSWNGALVTPAPRKSDAVLISTTKAMVTAKREYNTTILPAPTSSSVAASSAGQTSAASDGASPEKRPRLAPPQPQVTSMSVPFHSGMSSAFSAPHAMKTSNGIKTEVRSNEVSAFRRRSNVPINVLSSSNINATSTIATPLTVQAALYNSQASTVPPGVIRNNLISLDNRPNNFSPNLVSPVREFVSRPSNLSQLVAPQPVFRNVLPNNQAAYSQALYLSKTLGHGLASPVPFMLNPSPLHTPGSTPTATTPLPGNNLQQQLDAFRAFQQAAPGINGTDPAIKDVLINYINESNNRSPLARVTPTFGEQFGSAAANGSHLFNLTNLNQKTSCLATAMMHAPISSLASFTALSAAQLSSLSPTNGNSNSSTTSNGTGSSGSGASTPSNFAPLAMAAALASKKI</sequence>
<evidence type="ECO:0000256" key="3">
    <source>
        <dbReference type="ARBA" id="ARBA00023015"/>
    </source>
</evidence>
<dbReference type="GO" id="GO:0045893">
    <property type="term" value="P:positive regulation of DNA-templated transcription"/>
    <property type="evidence" value="ECO:0007669"/>
    <property type="project" value="UniProtKB-ARBA"/>
</dbReference>
<keyword evidence="5" id="KW-0010">Activator</keyword>
<feature type="compositionally biased region" description="Low complexity" evidence="8">
    <location>
        <begin position="20"/>
        <end position="51"/>
    </location>
</feature>
<feature type="compositionally biased region" description="Low complexity" evidence="8">
    <location>
        <begin position="367"/>
        <end position="387"/>
    </location>
</feature>
<dbReference type="SMART" id="SM00523">
    <property type="entry name" value="DWA"/>
    <property type="match status" value="1"/>
</dbReference>
<dbReference type="InterPro" id="IPR000647">
    <property type="entry name" value="CTF/NFI"/>
</dbReference>
<dbReference type="PANTHER" id="PTHR11492:SF8">
    <property type="entry name" value="NUCLEAR FACTOR I, ISOFORM B"/>
    <property type="match status" value="1"/>
</dbReference>
<dbReference type="Proteomes" id="UP000492821">
    <property type="component" value="Unassembled WGS sequence"/>
</dbReference>
<evidence type="ECO:0000256" key="2">
    <source>
        <dbReference type="ARBA" id="ARBA00022705"/>
    </source>
</evidence>
<evidence type="ECO:0000256" key="1">
    <source>
        <dbReference type="ARBA" id="ARBA00004123"/>
    </source>
</evidence>
<feature type="domain" description="CTF/NF-I" evidence="9">
    <location>
        <begin position="53"/>
        <end position="246"/>
    </location>
</feature>
<feature type="region of interest" description="Disordered" evidence="8">
    <location>
        <begin position="20"/>
        <end position="52"/>
    </location>
</feature>
<evidence type="ECO:0000256" key="6">
    <source>
        <dbReference type="ARBA" id="ARBA00023163"/>
    </source>
</evidence>
<keyword evidence="7" id="KW-0539">Nucleus</keyword>
<evidence type="ECO:0000256" key="7">
    <source>
        <dbReference type="ARBA" id="ARBA00023242"/>
    </source>
</evidence>
<dbReference type="InterPro" id="IPR003619">
    <property type="entry name" value="MAD_homology1_Dwarfin-type"/>
</dbReference>
<dbReference type="GO" id="GO:0000978">
    <property type="term" value="F:RNA polymerase II cis-regulatory region sequence-specific DNA binding"/>
    <property type="evidence" value="ECO:0007669"/>
    <property type="project" value="TreeGrafter"/>
</dbReference>
<keyword evidence="4" id="KW-0238">DNA-binding</keyword>
<evidence type="ECO:0000256" key="5">
    <source>
        <dbReference type="ARBA" id="ARBA00023159"/>
    </source>
</evidence>
<evidence type="ECO:0000259" key="9">
    <source>
        <dbReference type="PROSITE" id="PS51080"/>
    </source>
</evidence>
<dbReference type="PROSITE" id="PS51080">
    <property type="entry name" value="CTF_NFI_2"/>
    <property type="match status" value="1"/>
</dbReference>
<evidence type="ECO:0000256" key="4">
    <source>
        <dbReference type="ARBA" id="ARBA00023125"/>
    </source>
</evidence>
<dbReference type="AlphaFoldDB" id="A0A7E4V8F8"/>
<reference evidence="11" key="2">
    <citation type="submission" date="2020-10" db="UniProtKB">
        <authorList>
            <consortium name="WormBaseParasite"/>
        </authorList>
    </citation>
    <scope>IDENTIFICATION</scope>
</reference>
<evidence type="ECO:0000256" key="8">
    <source>
        <dbReference type="SAM" id="MobiDB-lite"/>
    </source>
</evidence>
<dbReference type="GO" id="GO:0006260">
    <property type="term" value="P:DNA replication"/>
    <property type="evidence" value="ECO:0007669"/>
    <property type="project" value="UniProtKB-KW"/>
</dbReference>
<evidence type="ECO:0000313" key="10">
    <source>
        <dbReference type="Proteomes" id="UP000492821"/>
    </source>
</evidence>
<dbReference type="InterPro" id="IPR020604">
    <property type="entry name" value="CTF/NFI_DNA-bd-dom"/>
</dbReference>
<feature type="region of interest" description="Disordered" evidence="8">
    <location>
        <begin position="685"/>
        <end position="710"/>
    </location>
</feature>
<name>A0A7E4V8F8_PANRE</name>
<evidence type="ECO:0000313" key="11">
    <source>
        <dbReference type="WBParaSite" id="Pan_g17765.t3"/>
    </source>
</evidence>
<dbReference type="GO" id="GO:0000981">
    <property type="term" value="F:DNA-binding transcription factor activity, RNA polymerase II-specific"/>
    <property type="evidence" value="ECO:0007669"/>
    <property type="project" value="TreeGrafter"/>
</dbReference>
<dbReference type="SUPFAM" id="SSF56366">
    <property type="entry name" value="SMAD MH1 domain"/>
    <property type="match status" value="1"/>
</dbReference>
<feature type="region of interest" description="Disordered" evidence="8">
    <location>
        <begin position="367"/>
        <end position="404"/>
    </location>
</feature>
<protein>
    <submittedName>
        <fullName evidence="11">CTF/NF-I domain-containing protein</fullName>
    </submittedName>
</protein>
<dbReference type="PANTHER" id="PTHR11492">
    <property type="entry name" value="NUCLEAR FACTOR I"/>
    <property type="match status" value="1"/>
</dbReference>
<keyword evidence="2" id="KW-0235">DNA replication</keyword>
<feature type="compositionally biased region" description="Basic and acidic residues" evidence="8">
    <location>
        <begin position="304"/>
        <end position="315"/>
    </location>
</feature>
<dbReference type="WBParaSite" id="Pan_g17765.t3">
    <property type="protein sequence ID" value="Pan_g17765.t3"/>
    <property type="gene ID" value="Pan_g17765"/>
</dbReference>
<feature type="compositionally biased region" description="Polar residues" evidence="8">
    <location>
        <begin position="317"/>
        <end position="328"/>
    </location>
</feature>
<organism evidence="10 11">
    <name type="scientific">Panagrellus redivivus</name>
    <name type="common">Microworm</name>
    <dbReference type="NCBI Taxonomy" id="6233"/>
    <lineage>
        <taxon>Eukaryota</taxon>
        <taxon>Metazoa</taxon>
        <taxon>Ecdysozoa</taxon>
        <taxon>Nematoda</taxon>
        <taxon>Chromadorea</taxon>
        <taxon>Rhabditida</taxon>
        <taxon>Tylenchina</taxon>
        <taxon>Panagrolaimomorpha</taxon>
        <taxon>Panagrolaimoidea</taxon>
        <taxon>Panagrolaimidae</taxon>
        <taxon>Panagrellus</taxon>
    </lineage>
</organism>
<keyword evidence="3" id="KW-0805">Transcription regulation</keyword>
<dbReference type="InterPro" id="IPR036578">
    <property type="entry name" value="SMAD_MH1_sf"/>
</dbReference>
<proteinExistence type="predicted"/>
<keyword evidence="6" id="KW-0804">Transcription</keyword>
<reference evidence="10" key="1">
    <citation type="journal article" date="2013" name="Genetics">
        <title>The draft genome and transcriptome of Panagrellus redivivus are shaped by the harsh demands of a free-living lifestyle.</title>
        <authorList>
            <person name="Srinivasan J."/>
            <person name="Dillman A.R."/>
            <person name="Macchietto M.G."/>
            <person name="Heikkinen L."/>
            <person name="Lakso M."/>
            <person name="Fracchia K.M."/>
            <person name="Antoshechkin I."/>
            <person name="Mortazavi A."/>
            <person name="Wong G."/>
            <person name="Sternberg P.W."/>
        </authorList>
    </citation>
    <scope>NUCLEOTIDE SEQUENCE [LARGE SCALE GENOMIC DNA]</scope>
    <source>
        <strain evidence="10">MT8872</strain>
    </source>
</reference>
<dbReference type="Pfam" id="PF03165">
    <property type="entry name" value="MH1"/>
    <property type="match status" value="1"/>
</dbReference>
<accession>A0A7E4V8F8</accession>
<comment type="subcellular location">
    <subcellularLocation>
        <location evidence="1">Nucleus</location>
    </subcellularLocation>
</comment>
<dbReference type="GO" id="GO:0005634">
    <property type="term" value="C:nucleus"/>
    <property type="evidence" value="ECO:0007669"/>
    <property type="project" value="UniProtKB-SubCell"/>
</dbReference>
<feature type="region of interest" description="Disordered" evidence="8">
    <location>
        <begin position="302"/>
        <end position="335"/>
    </location>
</feature>